<evidence type="ECO:0000313" key="1">
    <source>
        <dbReference type="EMBL" id="CUH39866.1"/>
    </source>
</evidence>
<protein>
    <submittedName>
        <fullName evidence="1">Uncharacterized protein</fullName>
    </submittedName>
</protein>
<dbReference type="AlphaFoldDB" id="A0A0M7BEW9"/>
<name>A0A0M7BEW9_9RHOB</name>
<evidence type="ECO:0000313" key="2">
    <source>
        <dbReference type="Proteomes" id="UP000049455"/>
    </source>
</evidence>
<gene>
    <name evidence="1" type="ORF">JSE7799_02594</name>
</gene>
<organism evidence="1 2">
    <name type="scientific">Jannaschia seosinensis</name>
    <dbReference type="NCBI Taxonomy" id="313367"/>
    <lineage>
        <taxon>Bacteria</taxon>
        <taxon>Pseudomonadati</taxon>
        <taxon>Pseudomonadota</taxon>
        <taxon>Alphaproteobacteria</taxon>
        <taxon>Rhodobacterales</taxon>
        <taxon>Roseobacteraceae</taxon>
        <taxon>Jannaschia</taxon>
    </lineage>
</organism>
<reference evidence="1 2" key="1">
    <citation type="submission" date="2015-09" db="EMBL/GenBank/DDBJ databases">
        <authorList>
            <person name="Jackson K.R."/>
            <person name="Lunt B.L."/>
            <person name="Fisher J.N.B."/>
            <person name="Gardner A.V."/>
            <person name="Bailey M.E."/>
            <person name="Deus L.M."/>
            <person name="Earl A.S."/>
            <person name="Gibby P.D."/>
            <person name="Hartmann K.A."/>
            <person name="Liu J.E."/>
            <person name="Manci A.M."/>
            <person name="Nielsen D.A."/>
            <person name="Solomon M.B."/>
            <person name="Breakwell D.P."/>
            <person name="Burnett S.H."/>
            <person name="Grose J.H."/>
        </authorList>
    </citation>
    <scope>NUCLEOTIDE SEQUENCE [LARGE SCALE GENOMIC DNA]</scope>
    <source>
        <strain evidence="1 2">CECT 7799</strain>
    </source>
</reference>
<dbReference type="EMBL" id="CYPR01000172">
    <property type="protein sequence ID" value="CUH39866.1"/>
    <property type="molecule type" value="Genomic_DNA"/>
</dbReference>
<keyword evidence="2" id="KW-1185">Reference proteome</keyword>
<sequence length="270" mass="29353">MAEISSVTGAMLLKSAEIGRGHAAETTDNGAVGRGLIEHGAHLREDRSPGDVADFCDPEIATPSGARRGVCMPLYSLISLRSRRAARAFVHRLSFARGCTPGPRRRCRAARKALRPPETRPVPSGAKDIVPDPCIRLLMGAHATLCLTADTTTRRISPDTPHCGARAPEPFLQLSTPSYLLWPPAPACHRLREAKTHRHMPWHPSTFTLSAFNLNVGWMEMGCRWHAPTTGIILLTFIGTQDLELVCVPHSASQEGSTQGNLARALLCHQ</sequence>
<dbReference type="Proteomes" id="UP000049455">
    <property type="component" value="Unassembled WGS sequence"/>
</dbReference>
<accession>A0A0M7BEW9</accession>
<proteinExistence type="predicted"/>